<dbReference type="InterPro" id="IPR041489">
    <property type="entry name" value="PDZ_6"/>
</dbReference>
<dbReference type="EC" id="3.4.24.-" evidence="11"/>
<dbReference type="EMBL" id="CP001698">
    <property type="protein sequence ID" value="ADN02253.1"/>
    <property type="molecule type" value="Genomic_DNA"/>
</dbReference>
<keyword evidence="6 11" id="KW-0378">Hydrolase</keyword>
<evidence type="ECO:0000313" key="13">
    <source>
        <dbReference type="EMBL" id="ADN02253.1"/>
    </source>
</evidence>
<proteinExistence type="inferred from homology"/>
<keyword evidence="8 11" id="KW-1133">Transmembrane helix</keyword>
<dbReference type="SUPFAM" id="SSF50156">
    <property type="entry name" value="PDZ domain-like"/>
    <property type="match status" value="2"/>
</dbReference>
<dbReference type="InterPro" id="IPR008915">
    <property type="entry name" value="Peptidase_M50"/>
</dbReference>
<gene>
    <name evidence="13" type="ordered locus">STHERM_c13120</name>
</gene>
<dbReference type="Pfam" id="PF17820">
    <property type="entry name" value="PDZ_6"/>
    <property type="match status" value="2"/>
</dbReference>
<evidence type="ECO:0000256" key="2">
    <source>
        <dbReference type="ARBA" id="ARBA00004141"/>
    </source>
</evidence>
<reference evidence="13 14" key="2">
    <citation type="journal article" date="2010" name="J. Bacteriol.">
        <title>Genome sequence of the polysaccharide-degrading, thermophilic anaerobe Spirochaeta thermophila DSM 6192.</title>
        <authorList>
            <person name="Angelov A."/>
            <person name="Liebl S."/>
            <person name="Ballschmiter M."/>
            <person name="Bomeke M."/>
            <person name="Lehmann R."/>
            <person name="Liesegang H."/>
            <person name="Daniel R."/>
            <person name="Liebl W."/>
        </authorList>
    </citation>
    <scope>NUCLEOTIDE SEQUENCE [LARGE SCALE GENOMIC DNA]</scope>
    <source>
        <strain evidence="14">ATCC 49972 / DSM 6192 / RI 19.B1</strain>
    </source>
</reference>
<evidence type="ECO:0000256" key="7">
    <source>
        <dbReference type="ARBA" id="ARBA00022833"/>
    </source>
</evidence>
<sequence>MLLKIALGLVGLGVVVFFHELGHYLAARIVGIHVEAFSIGFGRPLLRFNRKDTVYQLGWIPFGGFCRLKGEHALQEALAKGLPEIPKEPHSFFAAPPLARIFVSLAGPLGNLVFAILVVGMLWTVGFPVRSPGTTIVLESDYPLVTAEGYAYPATEAGLRTGDTILAVNGSRIRTFSELSELILLEGNEPLVVEVDRNGTRLTFTVTPAINPETGLPRIGVYAWIDPVVERVQEGSSAAIAGIRPGDRILAVDGVPVPHTIALHSYLSTRNPRKVSLSVARGGAPISVDLIPHYENGAPVLGIQFAVPMVTLKAPPLEALVRSWNQITLVVRETLRGLVDMVRGRPAGEVMGPLRISYAVGDVITQGVSSGGAAGIVPAVQFLAFISIALAVFNLLPLPVFDGGHILIYSIEFLSRRALPPRVLYRYQMIGGMIIMALAVVILFMDIFSLAGWH</sequence>
<dbReference type="InterPro" id="IPR036034">
    <property type="entry name" value="PDZ_sf"/>
</dbReference>
<dbReference type="CDD" id="cd06163">
    <property type="entry name" value="S2P-M50_PDZ_RseP-like"/>
    <property type="match status" value="1"/>
</dbReference>
<dbReference type="PROSITE" id="PS50106">
    <property type="entry name" value="PDZ"/>
    <property type="match status" value="1"/>
</dbReference>
<dbReference type="RefSeq" id="WP_013314094.1">
    <property type="nucleotide sequence ID" value="NC_014484.1"/>
</dbReference>
<evidence type="ECO:0000256" key="6">
    <source>
        <dbReference type="ARBA" id="ARBA00022801"/>
    </source>
</evidence>
<dbReference type="SMART" id="SM00228">
    <property type="entry name" value="PDZ"/>
    <property type="match status" value="2"/>
</dbReference>
<comment type="similarity">
    <text evidence="3 11">Belongs to the peptidase M50B family.</text>
</comment>
<dbReference type="Proteomes" id="UP000001296">
    <property type="component" value="Chromosome"/>
</dbReference>
<keyword evidence="9 11" id="KW-0482">Metalloprotease</keyword>
<keyword evidence="11" id="KW-0479">Metal-binding</keyword>
<dbReference type="HOGENOM" id="CLU_025778_0_0_12"/>
<evidence type="ECO:0000256" key="5">
    <source>
        <dbReference type="ARBA" id="ARBA00022692"/>
    </source>
</evidence>
<dbReference type="KEGG" id="sta:STHERM_c13120"/>
<dbReference type="PANTHER" id="PTHR42837">
    <property type="entry name" value="REGULATOR OF SIGMA-E PROTEASE RSEP"/>
    <property type="match status" value="1"/>
</dbReference>
<comment type="subcellular location">
    <subcellularLocation>
        <location evidence="2">Membrane</location>
        <topology evidence="2">Multi-pass membrane protein</topology>
    </subcellularLocation>
</comment>
<evidence type="ECO:0000256" key="8">
    <source>
        <dbReference type="ARBA" id="ARBA00022989"/>
    </source>
</evidence>
<evidence type="ECO:0000256" key="4">
    <source>
        <dbReference type="ARBA" id="ARBA00022670"/>
    </source>
</evidence>
<protein>
    <recommendedName>
        <fullName evidence="11">Zinc metalloprotease</fullName>
        <ecNumber evidence="11">3.4.24.-</ecNumber>
    </recommendedName>
</protein>
<dbReference type="CDD" id="cd23081">
    <property type="entry name" value="cpPDZ_EcRseP-like"/>
    <property type="match status" value="2"/>
</dbReference>
<evidence type="ECO:0000256" key="3">
    <source>
        <dbReference type="ARBA" id="ARBA00007931"/>
    </source>
</evidence>
<feature type="transmembrane region" description="Helical" evidence="11">
    <location>
        <begin position="101"/>
        <end position="123"/>
    </location>
</feature>
<evidence type="ECO:0000259" key="12">
    <source>
        <dbReference type="PROSITE" id="PS50106"/>
    </source>
</evidence>
<evidence type="ECO:0000313" key="14">
    <source>
        <dbReference type="Proteomes" id="UP000001296"/>
    </source>
</evidence>
<evidence type="ECO:0000256" key="9">
    <source>
        <dbReference type="ARBA" id="ARBA00023049"/>
    </source>
</evidence>
<feature type="transmembrane region" description="Helical" evidence="11">
    <location>
        <begin position="382"/>
        <end position="409"/>
    </location>
</feature>
<dbReference type="InterPro" id="IPR004387">
    <property type="entry name" value="Pept_M50_Zn"/>
</dbReference>
<feature type="domain" description="PDZ" evidence="12">
    <location>
        <begin position="190"/>
        <end position="257"/>
    </location>
</feature>
<dbReference type="GO" id="GO:0006508">
    <property type="term" value="P:proteolysis"/>
    <property type="evidence" value="ECO:0007669"/>
    <property type="project" value="UniProtKB-KW"/>
</dbReference>
<dbReference type="Gene3D" id="2.30.42.10">
    <property type="match status" value="2"/>
</dbReference>
<dbReference type="Pfam" id="PF02163">
    <property type="entry name" value="Peptidase_M50"/>
    <property type="match status" value="1"/>
</dbReference>
<dbReference type="eggNOG" id="COG0750">
    <property type="taxonomic scope" value="Bacteria"/>
</dbReference>
<keyword evidence="4" id="KW-0645">Protease</keyword>
<dbReference type="AlphaFoldDB" id="E0RTM2"/>
<dbReference type="InterPro" id="IPR001478">
    <property type="entry name" value="PDZ"/>
</dbReference>
<evidence type="ECO:0000256" key="11">
    <source>
        <dbReference type="RuleBase" id="RU362031"/>
    </source>
</evidence>
<name>E0RTM2_WINT6</name>
<accession>E0RTM2</accession>
<dbReference type="PANTHER" id="PTHR42837:SF2">
    <property type="entry name" value="MEMBRANE METALLOPROTEASE ARASP2, CHLOROPLASTIC-RELATED"/>
    <property type="match status" value="1"/>
</dbReference>
<keyword evidence="7 11" id="KW-0862">Zinc</keyword>
<evidence type="ECO:0000256" key="10">
    <source>
        <dbReference type="ARBA" id="ARBA00023136"/>
    </source>
</evidence>
<evidence type="ECO:0000256" key="1">
    <source>
        <dbReference type="ARBA" id="ARBA00001947"/>
    </source>
</evidence>
<keyword evidence="5 11" id="KW-0812">Transmembrane</keyword>
<comment type="cofactor">
    <cofactor evidence="1 11">
        <name>Zn(2+)</name>
        <dbReference type="ChEBI" id="CHEBI:29105"/>
    </cofactor>
</comment>
<feature type="transmembrane region" description="Helical" evidence="11">
    <location>
        <begin position="430"/>
        <end position="453"/>
    </location>
</feature>
<dbReference type="NCBIfam" id="TIGR00054">
    <property type="entry name" value="RIP metalloprotease RseP"/>
    <property type="match status" value="1"/>
</dbReference>
<dbReference type="GO" id="GO:0046872">
    <property type="term" value="F:metal ion binding"/>
    <property type="evidence" value="ECO:0007669"/>
    <property type="project" value="UniProtKB-KW"/>
</dbReference>
<dbReference type="GO" id="GO:0016020">
    <property type="term" value="C:membrane"/>
    <property type="evidence" value="ECO:0007669"/>
    <property type="project" value="UniProtKB-SubCell"/>
</dbReference>
<organism evidence="13 14">
    <name type="scientific">Winmispira thermophila (strain ATCC 49972 / DSM 6192 / RI 19.B1)</name>
    <name type="common">Spirochaeta thermophila</name>
    <dbReference type="NCBI Taxonomy" id="665571"/>
    <lineage>
        <taxon>Bacteria</taxon>
        <taxon>Pseudomonadati</taxon>
        <taxon>Spirochaetota</taxon>
        <taxon>Spirochaetia</taxon>
        <taxon>Winmispirales</taxon>
        <taxon>Winmispiraceae</taxon>
        <taxon>Winmispira</taxon>
    </lineage>
</organism>
<dbReference type="PaxDb" id="665571-STHERM_c13120"/>
<reference key="1">
    <citation type="submission" date="2009-08" db="EMBL/GenBank/DDBJ databases">
        <title>The genome sequence of Spirochaeta thermophila DSM6192.</title>
        <authorList>
            <person name="Angelov A."/>
            <person name="Mientus M."/>
            <person name="Wittenberg S."/>
            <person name="Lehmann R."/>
            <person name="Liesegang H."/>
            <person name="Daniel R."/>
            <person name="Liebl W."/>
        </authorList>
    </citation>
    <scope>NUCLEOTIDE SEQUENCE</scope>
    <source>
        <strain>DSM 6192</strain>
    </source>
</reference>
<feature type="transmembrane region" description="Helical" evidence="11">
    <location>
        <begin position="6"/>
        <end position="26"/>
    </location>
</feature>
<keyword evidence="10 11" id="KW-0472">Membrane</keyword>
<dbReference type="GO" id="GO:0004222">
    <property type="term" value="F:metalloendopeptidase activity"/>
    <property type="evidence" value="ECO:0007669"/>
    <property type="project" value="InterPro"/>
</dbReference>